<evidence type="ECO:0000256" key="1">
    <source>
        <dbReference type="SAM" id="MobiDB-lite"/>
    </source>
</evidence>
<sequence length="673" mass="73873">MNNSAFRTLVDWKEFILRQRGLQVKSWAGDAKCRSDRRKQDISPSTDGSPSPLEEAIEVLVEKPLPTPVRPMRLGQFAPETLPAGGLVVPRPAVFSPSLKSLPEESGSWSDVRSEESEVMSRKFSRGEMSKSDSHLKCGKLLTLYEQEHLGLIPSGVQEKEEQKVPKKTKFFGLRNMGVSVPSKLSSATVDSNDLAVGQKSLPDVGAKSRARKEFPVRFALPLETSAEYRSEAGLARYAHGDKRTKFSASNNVRKLRTSSSESFEDTEETEEETEASSLSPSTSRSQSMEVLPAFAEAGRPEGSAETEPAERGVKLKPIIKHPRSTQRGKRHVPFKPRFILSVSQSCSNGDADDEGTHKRYIIRQVPLSPIVERVSTAVSSDEVMTAESGGGTEPSVAQDAGAFVALDRRSESIVEIPDLPGSPGTRRRAQLFSEAREESKNELAAGESAALLPPQTPYGMLTVVTCLSAVAISTSRCGPDLVAYHDGRKVVPEAANIALEGEEKIRIDEEWRACCCRSDSSPATVQFNQTIKKNDDHRVLVAAWWQAIVVVQDYSSTGLVSKQCEAADRSSVVPHLPSMPLLVAICLCLSLMPLVDGFNVLQIGIGLSNSHIMFNYRMAETLADRGHNVTLLMLSKIQTKLKQCPNVHHVEQPLTGNITEQFDVFRNTFFEK</sequence>
<dbReference type="Proteomes" id="UP000270296">
    <property type="component" value="Unassembled WGS sequence"/>
</dbReference>
<feature type="region of interest" description="Disordered" evidence="1">
    <location>
        <begin position="33"/>
        <end position="54"/>
    </location>
</feature>
<evidence type="ECO:0000313" key="3">
    <source>
        <dbReference type="Proteomes" id="UP000270296"/>
    </source>
</evidence>
<organism evidence="4">
    <name type="scientific">Soboliphyme baturini</name>
    <dbReference type="NCBI Taxonomy" id="241478"/>
    <lineage>
        <taxon>Eukaryota</taxon>
        <taxon>Metazoa</taxon>
        <taxon>Ecdysozoa</taxon>
        <taxon>Nematoda</taxon>
        <taxon>Enoplea</taxon>
        <taxon>Dorylaimia</taxon>
        <taxon>Dioctophymatida</taxon>
        <taxon>Dioctophymatoidea</taxon>
        <taxon>Soboliphymatidae</taxon>
        <taxon>Soboliphyme</taxon>
    </lineage>
</organism>
<feature type="compositionally biased region" description="Low complexity" evidence="1">
    <location>
        <begin position="276"/>
        <end position="288"/>
    </location>
</feature>
<feature type="compositionally biased region" description="Acidic residues" evidence="1">
    <location>
        <begin position="263"/>
        <end position="275"/>
    </location>
</feature>
<keyword evidence="3" id="KW-1185">Reference proteome</keyword>
<dbReference type="EMBL" id="UZAM01016585">
    <property type="protein sequence ID" value="VDP43905.1"/>
    <property type="molecule type" value="Genomic_DNA"/>
</dbReference>
<gene>
    <name evidence="2" type="ORF">SBAD_LOCUS11904</name>
</gene>
<dbReference type="WBParaSite" id="SBAD_0001230101-mRNA-1">
    <property type="protein sequence ID" value="SBAD_0001230101-mRNA-1"/>
    <property type="gene ID" value="SBAD_0001230101"/>
</dbReference>
<accession>A0A183J7Q6</accession>
<reference evidence="2 3" key="2">
    <citation type="submission" date="2018-11" db="EMBL/GenBank/DDBJ databases">
        <authorList>
            <consortium name="Pathogen Informatics"/>
        </authorList>
    </citation>
    <scope>NUCLEOTIDE SEQUENCE [LARGE SCALE GENOMIC DNA]</scope>
</reference>
<evidence type="ECO:0000313" key="2">
    <source>
        <dbReference type="EMBL" id="VDP43905.1"/>
    </source>
</evidence>
<dbReference type="OrthoDB" id="5835829at2759"/>
<dbReference type="AlphaFoldDB" id="A0A183J7Q6"/>
<protein>
    <submittedName>
        <fullName evidence="4">PP1-binding domain-containing protein</fullName>
    </submittedName>
</protein>
<evidence type="ECO:0000313" key="4">
    <source>
        <dbReference type="WBParaSite" id="SBAD_0001230101-mRNA-1"/>
    </source>
</evidence>
<name>A0A183J7Q6_9BILA</name>
<reference evidence="4" key="1">
    <citation type="submission" date="2016-06" db="UniProtKB">
        <authorList>
            <consortium name="WormBaseParasite"/>
        </authorList>
    </citation>
    <scope>IDENTIFICATION</scope>
</reference>
<proteinExistence type="predicted"/>
<feature type="region of interest" description="Disordered" evidence="1">
    <location>
        <begin position="250"/>
        <end position="288"/>
    </location>
</feature>